<dbReference type="PANTHER" id="PTHR35391:SF7">
    <property type="entry name" value="C2H2-TYPE DOMAIN-CONTAINING PROTEIN"/>
    <property type="match status" value="1"/>
</dbReference>
<feature type="region of interest" description="Disordered" evidence="1">
    <location>
        <begin position="286"/>
        <end position="325"/>
    </location>
</feature>
<reference evidence="2" key="1">
    <citation type="journal article" date="2021" name="Nat. Commun.">
        <title>Genetic determinants of endophytism in the Arabidopsis root mycobiome.</title>
        <authorList>
            <person name="Mesny F."/>
            <person name="Miyauchi S."/>
            <person name="Thiergart T."/>
            <person name="Pickel B."/>
            <person name="Atanasova L."/>
            <person name="Karlsson M."/>
            <person name="Huettel B."/>
            <person name="Barry K.W."/>
            <person name="Haridas S."/>
            <person name="Chen C."/>
            <person name="Bauer D."/>
            <person name="Andreopoulos W."/>
            <person name="Pangilinan J."/>
            <person name="LaButti K."/>
            <person name="Riley R."/>
            <person name="Lipzen A."/>
            <person name="Clum A."/>
            <person name="Drula E."/>
            <person name="Henrissat B."/>
            <person name="Kohler A."/>
            <person name="Grigoriev I.V."/>
            <person name="Martin F.M."/>
            <person name="Hacquard S."/>
        </authorList>
    </citation>
    <scope>NUCLEOTIDE SEQUENCE</scope>
    <source>
        <strain evidence="2">MPI-CAGE-AT-0021</strain>
    </source>
</reference>
<evidence type="ECO:0000313" key="3">
    <source>
        <dbReference type="Proteomes" id="UP000717696"/>
    </source>
</evidence>
<dbReference type="AlphaFoldDB" id="A0A9P9JHT6"/>
<evidence type="ECO:0000256" key="1">
    <source>
        <dbReference type="SAM" id="MobiDB-lite"/>
    </source>
</evidence>
<protein>
    <recommendedName>
        <fullName evidence="4">C2H2-type domain-containing protein</fullName>
    </recommendedName>
</protein>
<feature type="compositionally biased region" description="Low complexity" evidence="1">
    <location>
        <begin position="152"/>
        <end position="170"/>
    </location>
</feature>
<dbReference type="OrthoDB" id="5102121at2759"/>
<evidence type="ECO:0008006" key="4">
    <source>
        <dbReference type="Google" id="ProtNLM"/>
    </source>
</evidence>
<name>A0A9P9JHT6_9HYPO</name>
<feature type="region of interest" description="Disordered" evidence="1">
    <location>
        <begin position="521"/>
        <end position="549"/>
    </location>
</feature>
<feature type="region of interest" description="Disordered" evidence="1">
    <location>
        <begin position="566"/>
        <end position="587"/>
    </location>
</feature>
<comment type="caution">
    <text evidence="2">The sequence shown here is derived from an EMBL/GenBank/DDBJ whole genome shotgun (WGS) entry which is preliminary data.</text>
</comment>
<keyword evidence="3" id="KW-1185">Reference proteome</keyword>
<evidence type="ECO:0000313" key="2">
    <source>
        <dbReference type="EMBL" id="KAH7159535.1"/>
    </source>
</evidence>
<dbReference type="EMBL" id="JAGMUU010000002">
    <property type="protein sequence ID" value="KAH7159535.1"/>
    <property type="molecule type" value="Genomic_DNA"/>
</dbReference>
<organism evidence="2 3">
    <name type="scientific">Dactylonectria estremocensis</name>
    <dbReference type="NCBI Taxonomy" id="1079267"/>
    <lineage>
        <taxon>Eukaryota</taxon>
        <taxon>Fungi</taxon>
        <taxon>Dikarya</taxon>
        <taxon>Ascomycota</taxon>
        <taxon>Pezizomycotina</taxon>
        <taxon>Sordariomycetes</taxon>
        <taxon>Hypocreomycetidae</taxon>
        <taxon>Hypocreales</taxon>
        <taxon>Nectriaceae</taxon>
        <taxon>Dactylonectria</taxon>
    </lineage>
</organism>
<accession>A0A9P9JHT6</accession>
<sequence length="861" mass="96093">MPLRQEEEAIDVHSWLSEPGDYSCSLGIVGSFYGAIFDLFGKLIKAVQLCETSRYAPPETARLYSHELRRLYLWGDGFSVEEGHLDEILTNASELRHTVLSLLFQLSRVLSSEFDRVVGLDKSQLQGLSGDMADLRRMQEQVGLTLQDSGTSQASPSADSDSVSDSRSSDMGQENLEDISTYIDCLMDLSQAVEHPAMDLFDDPDEESQQEAELFDVSTPQALSYCRKIRDRFPLLPGYLVERLGELNAERALCISRAEAARHLEPSTVGISDKAEGDLDNNSIIDPPTESLFSSTNPRLTETTKSTMQTESSLSAPPYPSEGVKGHLAPSAAGMISRSKKAAMKPPLSLDFDDTASLATFASYSTTASALSQGRPRIPPVPEGAETSGMFDCPACWRGLRGPMTRVQWKQHLFDDLMPYCCIHEECQDVCQPFQRTKPWAMHLQLHLGLVAWPSACPFCGPESKRLDCEAFLKHVSAHLREVSLAALPHAARDGDEDENIRDDDSSALSLTSDRAAEIVEASAKGESRADEDNGLSSPGISRLDPPVLSPLDDFIDRINNFDRRSSRGARSDEEDEDNGDGPGGLPKTMLPCELYIYSRCDFTSTSRESWKTHVLSHFEGRIPWEGPWNCWFCDKDFDQVVDWQEYEEDASVREPSYLNIHEFHERLDHIADHFANEGSKIEEARPSSGLLEWLGPEPQASPKLVMTRLCIRCGTTSKWDPVVKGWKEKCVECDFRSEPQLMYQYSSEIPKGLRCATEPFGGPECDHKWAHAGHKRYCVICEVAIDPSAWDHMWIQNTRGGWTTCCYCGIMLAESPSINNNSPPASIPVDTEQVIAGTVEHKEKTKRGVFARFGERFKRR</sequence>
<dbReference type="Proteomes" id="UP000717696">
    <property type="component" value="Unassembled WGS sequence"/>
</dbReference>
<feature type="region of interest" description="Disordered" evidence="1">
    <location>
        <begin position="146"/>
        <end position="172"/>
    </location>
</feature>
<proteinExistence type="predicted"/>
<feature type="compositionally biased region" description="Polar residues" evidence="1">
    <location>
        <begin position="291"/>
        <end position="315"/>
    </location>
</feature>
<gene>
    <name evidence="2" type="ORF">B0J13DRAFT_108997</name>
</gene>
<dbReference type="PANTHER" id="PTHR35391">
    <property type="entry name" value="C2H2-TYPE DOMAIN-CONTAINING PROTEIN-RELATED"/>
    <property type="match status" value="1"/>
</dbReference>